<keyword evidence="3" id="KW-1185">Reference proteome</keyword>
<reference evidence="2 3" key="1">
    <citation type="journal article" date="2012" name="Science">
        <title>The Paleozoic origin of enzymatic lignin decomposition reconstructed from 31 fungal genomes.</title>
        <authorList>
            <person name="Floudas D."/>
            <person name="Binder M."/>
            <person name="Riley R."/>
            <person name="Barry K."/>
            <person name="Blanchette R.A."/>
            <person name="Henrissat B."/>
            <person name="Martinez A.T."/>
            <person name="Otillar R."/>
            <person name="Spatafora J.W."/>
            <person name="Yadav J.S."/>
            <person name="Aerts A."/>
            <person name="Benoit I."/>
            <person name="Boyd A."/>
            <person name="Carlson A."/>
            <person name="Copeland A."/>
            <person name="Coutinho P.M."/>
            <person name="de Vries R.P."/>
            <person name="Ferreira P."/>
            <person name="Findley K."/>
            <person name="Foster B."/>
            <person name="Gaskell J."/>
            <person name="Glotzer D."/>
            <person name="Gorecki P."/>
            <person name="Heitman J."/>
            <person name="Hesse C."/>
            <person name="Hori C."/>
            <person name="Igarashi K."/>
            <person name="Jurgens J.A."/>
            <person name="Kallen N."/>
            <person name="Kersten P."/>
            <person name="Kohler A."/>
            <person name="Kuees U."/>
            <person name="Kumar T.K.A."/>
            <person name="Kuo A."/>
            <person name="LaButti K."/>
            <person name="Larrondo L.F."/>
            <person name="Lindquist E."/>
            <person name="Ling A."/>
            <person name="Lombard V."/>
            <person name="Lucas S."/>
            <person name="Lundell T."/>
            <person name="Martin R."/>
            <person name="McLaughlin D.J."/>
            <person name="Morgenstern I."/>
            <person name="Morin E."/>
            <person name="Murat C."/>
            <person name="Nagy L.G."/>
            <person name="Nolan M."/>
            <person name="Ohm R.A."/>
            <person name="Patyshakuliyeva A."/>
            <person name="Rokas A."/>
            <person name="Ruiz-Duenas F.J."/>
            <person name="Sabat G."/>
            <person name="Salamov A."/>
            <person name="Samejima M."/>
            <person name="Schmutz J."/>
            <person name="Slot J.C."/>
            <person name="St John F."/>
            <person name="Stenlid J."/>
            <person name="Sun H."/>
            <person name="Sun S."/>
            <person name="Syed K."/>
            <person name="Tsang A."/>
            <person name="Wiebenga A."/>
            <person name="Young D."/>
            <person name="Pisabarro A."/>
            <person name="Eastwood D.C."/>
            <person name="Martin F."/>
            <person name="Cullen D."/>
            <person name="Grigoriev I.V."/>
            <person name="Hibbett D.S."/>
        </authorList>
    </citation>
    <scope>NUCLEOTIDE SEQUENCE [LARGE SCALE GENOMIC DNA]</scope>
    <source>
        <strain evidence="2 3">DJM-731 SS1</strain>
    </source>
</reference>
<feature type="compositionally biased region" description="Basic and acidic residues" evidence="1">
    <location>
        <begin position="70"/>
        <end position="104"/>
    </location>
</feature>
<dbReference type="STRING" id="1858805.M5GD74"/>
<dbReference type="GeneID" id="63683470"/>
<feature type="region of interest" description="Disordered" evidence="1">
    <location>
        <begin position="69"/>
        <end position="104"/>
    </location>
</feature>
<evidence type="ECO:0000313" key="3">
    <source>
        <dbReference type="Proteomes" id="UP000030653"/>
    </source>
</evidence>
<dbReference type="RefSeq" id="XP_040629060.1">
    <property type="nucleotide sequence ID" value="XM_040768408.1"/>
</dbReference>
<proteinExistence type="predicted"/>
<protein>
    <submittedName>
        <fullName evidence="2">Uncharacterized protein</fullName>
    </submittedName>
</protein>
<evidence type="ECO:0000313" key="2">
    <source>
        <dbReference type="EMBL" id="EJU02163.1"/>
    </source>
</evidence>
<dbReference type="OrthoDB" id="4023585at2759"/>
<dbReference type="AlphaFoldDB" id="M5GD74"/>
<evidence type="ECO:0000256" key="1">
    <source>
        <dbReference type="SAM" id="MobiDB-lite"/>
    </source>
</evidence>
<organism evidence="2 3">
    <name type="scientific">Dacryopinax primogenitus (strain DJM 731)</name>
    <name type="common">Brown rot fungus</name>
    <dbReference type="NCBI Taxonomy" id="1858805"/>
    <lineage>
        <taxon>Eukaryota</taxon>
        <taxon>Fungi</taxon>
        <taxon>Dikarya</taxon>
        <taxon>Basidiomycota</taxon>
        <taxon>Agaricomycotina</taxon>
        <taxon>Dacrymycetes</taxon>
        <taxon>Dacrymycetales</taxon>
        <taxon>Dacrymycetaceae</taxon>
        <taxon>Dacryopinax</taxon>
    </lineage>
</organism>
<dbReference type="Proteomes" id="UP000030653">
    <property type="component" value="Unassembled WGS sequence"/>
</dbReference>
<dbReference type="EMBL" id="JH795862">
    <property type="protein sequence ID" value="EJU02163.1"/>
    <property type="molecule type" value="Genomic_DNA"/>
</dbReference>
<name>M5GD74_DACPD</name>
<gene>
    <name evidence="2" type="ORF">DACRYDRAFT_107099</name>
</gene>
<sequence length="104" mass="11636">MFTRNLHTLPRQARLLSTSSAVRTETLAGKIKENIHAVDKAAGRTLASGIEQVQAATETVKEVLGQAGQKVEEKAKEKKEDTAQGVEKLKEMEREKREEVHRRT</sequence>
<dbReference type="HOGENOM" id="CLU_2250037_0_0_1"/>
<accession>M5GD74</accession>